<reference evidence="1 2" key="1">
    <citation type="journal article" date="2024" name="Curr. Microbiol.">
        <title>Luteibacter sahnii sp. nov., A Novel Yellow-Colored Xanthomonadin Pigment Producing Probiotic Bacterium from Healthy Rice Seed Microbiome.</title>
        <authorList>
            <person name="Jaiswal G."/>
            <person name="Rana R."/>
            <person name="Nayak P.K."/>
            <person name="Chouhan R."/>
            <person name="Gandhi S.G."/>
            <person name="Patel H.K."/>
            <person name="Patil P.B."/>
        </authorList>
    </citation>
    <scope>NUCLEOTIDE SEQUENCE [LARGE SCALE GENOMIC DNA]</scope>
    <source>
        <strain evidence="1 2">PPL201</strain>
    </source>
</reference>
<sequence length="138" mass="15551">MSSSEMSDHEVFENTFYYFVAALRILSSDAVTQCKDLDNYNTPFEIQSDTATRGLGTLRLSAHYLDWEKAEVIVDLVAAIRRLPPEALSVPHLSMTRHAGCVTAMNHPAWSPLREQAVQLLEILAPEIERNAAYFQQP</sequence>
<accession>A0ABT6B940</accession>
<dbReference type="EMBL" id="JARJJS010000001">
    <property type="protein sequence ID" value="MDF4024645.1"/>
    <property type="molecule type" value="Genomic_DNA"/>
</dbReference>
<evidence type="ECO:0000313" key="1">
    <source>
        <dbReference type="EMBL" id="MDF4024645.1"/>
    </source>
</evidence>
<keyword evidence="2" id="KW-1185">Reference proteome</keyword>
<protein>
    <submittedName>
        <fullName evidence="1">Uncharacterized protein</fullName>
    </submittedName>
</protein>
<comment type="caution">
    <text evidence="1">The sequence shown here is derived from an EMBL/GenBank/DDBJ whole genome shotgun (WGS) entry which is preliminary data.</text>
</comment>
<proteinExistence type="predicted"/>
<organism evidence="1 2">
    <name type="scientific">Luteibacter sahnii</name>
    <dbReference type="NCBI Taxonomy" id="3021977"/>
    <lineage>
        <taxon>Bacteria</taxon>
        <taxon>Pseudomonadati</taxon>
        <taxon>Pseudomonadota</taxon>
        <taxon>Gammaproteobacteria</taxon>
        <taxon>Lysobacterales</taxon>
        <taxon>Rhodanobacteraceae</taxon>
        <taxon>Luteibacter</taxon>
    </lineage>
</organism>
<evidence type="ECO:0000313" key="2">
    <source>
        <dbReference type="Proteomes" id="UP001528850"/>
    </source>
</evidence>
<dbReference type="Proteomes" id="UP001528850">
    <property type="component" value="Unassembled WGS sequence"/>
</dbReference>
<name>A0ABT6B940_9GAMM</name>
<gene>
    <name evidence="1" type="ORF">P3W24_06700</name>
</gene>